<keyword evidence="3" id="KW-1185">Reference proteome</keyword>
<gene>
    <name evidence="2" type="ORF">PXEA_LOCUS5118</name>
</gene>
<dbReference type="EMBL" id="CAAALY010012502">
    <property type="protein sequence ID" value="VEL11678.1"/>
    <property type="molecule type" value="Genomic_DNA"/>
</dbReference>
<name>A0A448WH86_9PLAT</name>
<dbReference type="Proteomes" id="UP000784294">
    <property type="component" value="Unassembled WGS sequence"/>
</dbReference>
<evidence type="ECO:0000313" key="3">
    <source>
        <dbReference type="Proteomes" id="UP000784294"/>
    </source>
</evidence>
<evidence type="ECO:0000256" key="1">
    <source>
        <dbReference type="SAM" id="MobiDB-lite"/>
    </source>
</evidence>
<feature type="compositionally biased region" description="Pro residues" evidence="1">
    <location>
        <begin position="46"/>
        <end position="55"/>
    </location>
</feature>
<evidence type="ECO:0000313" key="2">
    <source>
        <dbReference type="EMBL" id="VEL11678.1"/>
    </source>
</evidence>
<proteinExistence type="predicted"/>
<protein>
    <submittedName>
        <fullName evidence="2">Uncharacterized protein</fullName>
    </submittedName>
</protein>
<organism evidence="2 3">
    <name type="scientific">Protopolystoma xenopodis</name>
    <dbReference type="NCBI Taxonomy" id="117903"/>
    <lineage>
        <taxon>Eukaryota</taxon>
        <taxon>Metazoa</taxon>
        <taxon>Spiralia</taxon>
        <taxon>Lophotrochozoa</taxon>
        <taxon>Platyhelminthes</taxon>
        <taxon>Monogenea</taxon>
        <taxon>Polyopisthocotylea</taxon>
        <taxon>Polystomatidea</taxon>
        <taxon>Polystomatidae</taxon>
        <taxon>Protopolystoma</taxon>
    </lineage>
</organism>
<comment type="caution">
    <text evidence="2">The sequence shown here is derived from an EMBL/GenBank/DDBJ whole genome shotgun (WGS) entry which is preliminary data.</text>
</comment>
<feature type="region of interest" description="Disordered" evidence="1">
    <location>
        <begin position="16"/>
        <end position="61"/>
    </location>
</feature>
<reference evidence="2" key="1">
    <citation type="submission" date="2018-11" db="EMBL/GenBank/DDBJ databases">
        <authorList>
            <consortium name="Pathogen Informatics"/>
        </authorList>
    </citation>
    <scope>NUCLEOTIDE SEQUENCE</scope>
</reference>
<accession>A0A448WH86</accession>
<dbReference type="AlphaFoldDB" id="A0A448WH86"/>
<sequence length="302" mass="32691">MAKSFLVADLLVCQDKTNASSSSSSSSRSSTSSTSCQLSSGLVLLPSPPPPPSPRLPSLLLVSSTPPPAPLLPGHLQPWTPPLLPPLLPLLSQTHSPLSDEPVADDSSSLSWPYLHLTGDMATTIWPSNCLMMPKGQLIDLFGGRSVESVESPPSDLRDAQLQVTWELEPGLSTRLLLDHSLLGLPAAETSALGIPLPGELEAHGLARTWREKASYENETDLSPTCPHPNVEGGRQMSLFKYRQLKEAKACHKNGGFNVFPQLIFSFYPMLPENLSQICSFSSTFHTHIRCSNPISINLIKD</sequence>
<feature type="compositionally biased region" description="Low complexity" evidence="1">
    <location>
        <begin position="20"/>
        <end position="45"/>
    </location>
</feature>